<name>A0A344LU66_9FLAO</name>
<accession>A0A344LU66</accession>
<evidence type="ECO:0000256" key="1">
    <source>
        <dbReference type="SAM" id="Phobius"/>
    </source>
</evidence>
<keyword evidence="1" id="KW-0812">Transmembrane</keyword>
<keyword evidence="1" id="KW-0472">Membrane</keyword>
<feature type="transmembrane region" description="Helical" evidence="1">
    <location>
        <begin position="137"/>
        <end position="158"/>
    </location>
</feature>
<dbReference type="AlphaFoldDB" id="A0A344LU66"/>
<sequence length="159" mass="17942">MKNKFEFTLPDFPNDKFEFENNIFSGKATLKQNGILVEQSKEKGKPFLIKRANDEIVKAFPKANIPDISAQSLSINNQKHRMAEKLKWYEYIIGGLPILIIFGGGIIGGMIGGAATVINYTFFRGEDKTVNKYLKVLGVNVLCIILFMFMAGLFYNLIH</sequence>
<gene>
    <name evidence="2" type="ORF">HYN86_12980</name>
</gene>
<dbReference type="RefSeq" id="WP_113678409.1">
    <property type="nucleotide sequence ID" value="NZ_CP030261.1"/>
</dbReference>
<dbReference type="EMBL" id="CP030261">
    <property type="protein sequence ID" value="AXB57458.1"/>
    <property type="molecule type" value="Genomic_DNA"/>
</dbReference>
<dbReference type="Proteomes" id="UP000251561">
    <property type="component" value="Chromosome"/>
</dbReference>
<protein>
    <submittedName>
        <fullName evidence="2">Uncharacterized protein</fullName>
    </submittedName>
</protein>
<feature type="transmembrane region" description="Helical" evidence="1">
    <location>
        <begin position="88"/>
        <end position="117"/>
    </location>
</feature>
<evidence type="ECO:0000313" key="2">
    <source>
        <dbReference type="EMBL" id="AXB57458.1"/>
    </source>
</evidence>
<organism evidence="2 3">
    <name type="scientific">Flavobacterium fluviale</name>
    <dbReference type="NCBI Taxonomy" id="2249356"/>
    <lineage>
        <taxon>Bacteria</taxon>
        <taxon>Pseudomonadati</taxon>
        <taxon>Bacteroidota</taxon>
        <taxon>Flavobacteriia</taxon>
        <taxon>Flavobacteriales</taxon>
        <taxon>Flavobacteriaceae</taxon>
        <taxon>Flavobacterium</taxon>
    </lineage>
</organism>
<keyword evidence="1" id="KW-1133">Transmembrane helix</keyword>
<dbReference type="OrthoDB" id="710531at2"/>
<dbReference type="KEGG" id="ffl:HYN86_12980"/>
<proteinExistence type="predicted"/>
<evidence type="ECO:0000313" key="3">
    <source>
        <dbReference type="Proteomes" id="UP000251561"/>
    </source>
</evidence>
<keyword evidence="3" id="KW-1185">Reference proteome</keyword>
<reference evidence="2 3" key="1">
    <citation type="submission" date="2018-06" db="EMBL/GenBank/DDBJ databases">
        <title>Genome sequencing of Flavobacterium.</title>
        <authorList>
            <person name="Baek M.-G."/>
            <person name="Yi H."/>
        </authorList>
    </citation>
    <scope>NUCLEOTIDE SEQUENCE [LARGE SCALE GENOMIC DNA]</scope>
    <source>
        <strain evidence="2 3">HYN0086</strain>
    </source>
</reference>